<sequence length="135" mass="16085">MKENFNSELYTPFRDMLHEIISKENALKDALCNDLPTIDEEDVEETWSDIEIERLLTWYLAHLDKFKNPKFVRSYLWMEASDILKKSPLVCSKKMLEIRSEYRTMVKESPETLDSWKFYNLCQRIYGTGKKSTNS</sequence>
<organism evidence="1">
    <name type="scientific">Pararge aegeria</name>
    <name type="common">speckled wood butterfly</name>
    <dbReference type="NCBI Taxonomy" id="116150"/>
    <lineage>
        <taxon>Eukaryota</taxon>
        <taxon>Metazoa</taxon>
        <taxon>Ecdysozoa</taxon>
        <taxon>Arthropoda</taxon>
        <taxon>Hexapoda</taxon>
        <taxon>Insecta</taxon>
        <taxon>Pterygota</taxon>
        <taxon>Neoptera</taxon>
        <taxon>Endopterygota</taxon>
        <taxon>Lepidoptera</taxon>
        <taxon>Glossata</taxon>
        <taxon>Ditrysia</taxon>
        <taxon>Papilionoidea</taxon>
        <taxon>Nymphalidae</taxon>
        <taxon>Satyrinae</taxon>
        <taxon>Satyrini</taxon>
        <taxon>Parargina</taxon>
        <taxon>Pararge</taxon>
    </lineage>
</organism>
<reference evidence="1" key="1">
    <citation type="journal article" date="2013" name="BMC Genomics">
        <title>Unscrambling butterfly oogenesis.</title>
        <authorList>
            <person name="Carter J.M."/>
            <person name="Baker S.C."/>
            <person name="Pink R."/>
            <person name="Carter D.R."/>
            <person name="Collins A."/>
            <person name="Tomlin J."/>
            <person name="Gibbs M."/>
            <person name="Breuker C.J."/>
        </authorList>
    </citation>
    <scope>NUCLEOTIDE SEQUENCE</scope>
    <source>
        <tissue evidence="1">Ovary</tissue>
    </source>
</reference>
<dbReference type="EMBL" id="GAIX01006440">
    <property type="protein sequence ID" value="JAA86120.1"/>
    <property type="molecule type" value="Transcribed_RNA"/>
</dbReference>
<dbReference type="AlphaFoldDB" id="S4PFS6"/>
<name>S4PFS6_9NEOP</name>
<accession>S4PFS6</accession>
<protein>
    <submittedName>
        <fullName evidence="1">Uncharacterized protein</fullName>
    </submittedName>
</protein>
<evidence type="ECO:0000313" key="1">
    <source>
        <dbReference type="EMBL" id="JAA86120.1"/>
    </source>
</evidence>
<reference evidence="1" key="2">
    <citation type="submission" date="2013-05" db="EMBL/GenBank/DDBJ databases">
        <authorList>
            <person name="Carter J.-M."/>
            <person name="Baker S.C."/>
            <person name="Pink R."/>
            <person name="Carter D.R.F."/>
            <person name="Collins A."/>
            <person name="Tomlin J."/>
            <person name="Gibbs M."/>
            <person name="Breuker C.J."/>
        </authorList>
    </citation>
    <scope>NUCLEOTIDE SEQUENCE</scope>
    <source>
        <tissue evidence="1">Ovary</tissue>
    </source>
</reference>
<proteinExistence type="predicted"/>